<gene>
    <name evidence="1" type="ORF">EYF80_001365</name>
</gene>
<comment type="caution">
    <text evidence="1">The sequence shown here is derived from an EMBL/GenBank/DDBJ whole genome shotgun (WGS) entry which is preliminary data.</text>
</comment>
<keyword evidence="2" id="KW-1185">Reference proteome</keyword>
<evidence type="ECO:0000313" key="2">
    <source>
        <dbReference type="Proteomes" id="UP000314294"/>
    </source>
</evidence>
<dbReference type="EMBL" id="SRLO01000005">
    <property type="protein sequence ID" value="TNN88582.1"/>
    <property type="molecule type" value="Genomic_DNA"/>
</dbReference>
<accession>A0A4Z2JH58</accession>
<name>A0A4Z2JH58_9TELE</name>
<evidence type="ECO:0000313" key="1">
    <source>
        <dbReference type="EMBL" id="TNN88582.1"/>
    </source>
</evidence>
<organism evidence="1 2">
    <name type="scientific">Liparis tanakae</name>
    <name type="common">Tanaka's snailfish</name>
    <dbReference type="NCBI Taxonomy" id="230148"/>
    <lineage>
        <taxon>Eukaryota</taxon>
        <taxon>Metazoa</taxon>
        <taxon>Chordata</taxon>
        <taxon>Craniata</taxon>
        <taxon>Vertebrata</taxon>
        <taxon>Euteleostomi</taxon>
        <taxon>Actinopterygii</taxon>
        <taxon>Neopterygii</taxon>
        <taxon>Teleostei</taxon>
        <taxon>Neoteleostei</taxon>
        <taxon>Acanthomorphata</taxon>
        <taxon>Eupercaria</taxon>
        <taxon>Perciformes</taxon>
        <taxon>Cottioidei</taxon>
        <taxon>Cottales</taxon>
        <taxon>Liparidae</taxon>
        <taxon>Liparis</taxon>
    </lineage>
</organism>
<protein>
    <submittedName>
        <fullName evidence="1">Uncharacterized protein</fullName>
    </submittedName>
</protein>
<dbReference type="AlphaFoldDB" id="A0A4Z2JH58"/>
<dbReference type="Proteomes" id="UP000314294">
    <property type="component" value="Unassembled WGS sequence"/>
</dbReference>
<proteinExistence type="predicted"/>
<reference evidence="1 2" key="1">
    <citation type="submission" date="2019-03" db="EMBL/GenBank/DDBJ databases">
        <title>First draft genome of Liparis tanakae, snailfish: a comprehensive survey of snailfish specific genes.</title>
        <authorList>
            <person name="Kim W."/>
            <person name="Song I."/>
            <person name="Jeong J.-H."/>
            <person name="Kim D."/>
            <person name="Kim S."/>
            <person name="Ryu S."/>
            <person name="Song J.Y."/>
            <person name="Lee S.K."/>
        </authorList>
    </citation>
    <scope>NUCLEOTIDE SEQUENCE [LARGE SCALE GENOMIC DNA]</scope>
    <source>
        <tissue evidence="1">Muscle</tissue>
    </source>
</reference>
<sequence length="66" mass="6934">MNKPDSPLSLIMIIRTKSSINCADGGVYRAVKAEAGVSVLTSICSKASSLWRSTSTSSSLISDRNA</sequence>